<evidence type="ECO:0000259" key="4">
    <source>
        <dbReference type="Pfam" id="PF18962"/>
    </source>
</evidence>
<evidence type="ECO:0000256" key="2">
    <source>
        <dbReference type="SAM" id="MobiDB-lite"/>
    </source>
</evidence>
<dbReference type="OrthoDB" id="9811934at2"/>
<evidence type="ECO:0000313" key="6">
    <source>
        <dbReference type="Proteomes" id="UP000199450"/>
    </source>
</evidence>
<feature type="signal peptide" evidence="3">
    <location>
        <begin position="1"/>
        <end position="19"/>
    </location>
</feature>
<evidence type="ECO:0000313" key="5">
    <source>
        <dbReference type="EMBL" id="SEM93138.1"/>
    </source>
</evidence>
<dbReference type="PANTHER" id="PTHR42754">
    <property type="entry name" value="ENDOGLUCANASE"/>
    <property type="match status" value="1"/>
</dbReference>
<organism evidence="5 6">
    <name type="scientific">Chryseobacterium taichungense</name>
    <dbReference type="NCBI Taxonomy" id="295069"/>
    <lineage>
        <taxon>Bacteria</taxon>
        <taxon>Pseudomonadati</taxon>
        <taxon>Bacteroidota</taxon>
        <taxon>Flavobacteriia</taxon>
        <taxon>Flavobacteriales</taxon>
        <taxon>Weeksellaceae</taxon>
        <taxon>Chryseobacterium group</taxon>
        <taxon>Chryseobacterium</taxon>
    </lineage>
</organism>
<feature type="chain" id="PRO_5011582411" evidence="3">
    <location>
        <begin position="20"/>
        <end position="606"/>
    </location>
</feature>
<dbReference type="Pfam" id="PF18962">
    <property type="entry name" value="Por_Secre_tail"/>
    <property type="match status" value="1"/>
</dbReference>
<dbReference type="STRING" id="295069.SAMN05421856_1093"/>
<feature type="domain" description="Secretion system C-terminal sorting" evidence="4">
    <location>
        <begin position="524"/>
        <end position="604"/>
    </location>
</feature>
<dbReference type="RefSeq" id="WP_090001261.1">
    <property type="nucleotide sequence ID" value="NZ_FOBV01000009.1"/>
</dbReference>
<gene>
    <name evidence="5" type="ORF">SAMN05421856_1093</name>
</gene>
<evidence type="ECO:0000256" key="3">
    <source>
        <dbReference type="SAM" id="SignalP"/>
    </source>
</evidence>
<evidence type="ECO:0000256" key="1">
    <source>
        <dbReference type="ARBA" id="ARBA00022729"/>
    </source>
</evidence>
<protein>
    <submittedName>
        <fullName evidence="5">Por secretion system C-terminal sorting domain-containing protein</fullName>
    </submittedName>
</protein>
<proteinExistence type="predicted"/>
<reference evidence="6" key="1">
    <citation type="submission" date="2016-10" db="EMBL/GenBank/DDBJ databases">
        <authorList>
            <person name="Varghese N."/>
            <person name="Submissions S."/>
        </authorList>
    </citation>
    <scope>NUCLEOTIDE SEQUENCE [LARGE SCALE GENOMIC DNA]</scope>
    <source>
        <strain evidence="6">DSM 17453</strain>
    </source>
</reference>
<keyword evidence="1 3" id="KW-0732">Signal</keyword>
<sequence length="606" mass="65776">MKRLYSSALTLCTFLSISAQEVVWQKDIKSSTQDFLSQMTTTIDQQYLITGSSIPSRTSGTTPSTGSGTALSRASGISSLSKAGSTLPFGSAQGKLAQGPQNNGYDFHLVKLNQQGEEVWEKYFSGQNHDFLSATVNTQEGGFLLAGTTFSGKGLDKKEDSKGGSDIWLIRINEFGDELWQKTIGGASDEEARAVIQTTDMGFFVAGNVAFGSLPFDSAQGTEQGSLREPQGTSGTQGTRGYGSKDVLVVRLDKNGKELSQLVLGGKGLDEVEKMIPTKDGGALLGVYSRSNAVEGSGMPDSGSKAISQKPKASGNYGEGDYWIIKLSKDGKMEWEKNFGGTGDDHLRTLALTSTGYLIGGESRSERSGNKAVGIEEGTDLWLISLDERGEEIWQKSYNFKNRDVLMGMSVISTPNPSRGGESTHLTKGILLGGYTQAEGRIESDDETFWMLYLDQNGNEQWRKHVKGESKKKEERLSDIKLNRDGSIVLAGTSAEELGKENWKIVKLGDKQIDQLIEKQDIKIYPNPVSEYAYVEINMDDGSGMLGDGKTEAEITVYDMGGRQLQSVKTKNKVTKINTQALIQGAYLVSVKTNDNKTASAKLIKK</sequence>
<dbReference type="AlphaFoldDB" id="A0A1H8CFS7"/>
<dbReference type="InterPro" id="IPR026444">
    <property type="entry name" value="Secre_tail"/>
</dbReference>
<accession>A0A1H8CFS7</accession>
<feature type="compositionally biased region" description="Polar residues" evidence="2">
    <location>
        <begin position="219"/>
        <end position="239"/>
    </location>
</feature>
<dbReference type="PANTHER" id="PTHR42754:SF1">
    <property type="entry name" value="LIPOPROTEIN"/>
    <property type="match status" value="1"/>
</dbReference>
<dbReference type="EMBL" id="FOBV01000009">
    <property type="protein sequence ID" value="SEM93138.1"/>
    <property type="molecule type" value="Genomic_DNA"/>
</dbReference>
<feature type="region of interest" description="Disordered" evidence="2">
    <location>
        <begin position="219"/>
        <end position="242"/>
    </location>
</feature>
<dbReference type="Proteomes" id="UP000199450">
    <property type="component" value="Unassembled WGS sequence"/>
</dbReference>
<name>A0A1H8CFS7_9FLAO</name>
<dbReference type="NCBIfam" id="TIGR04183">
    <property type="entry name" value="Por_Secre_tail"/>
    <property type="match status" value="1"/>
</dbReference>
<keyword evidence="6" id="KW-1185">Reference proteome</keyword>